<organism evidence="2 3">
    <name type="scientific">Methylocapsa palsarum</name>
    <dbReference type="NCBI Taxonomy" id="1612308"/>
    <lineage>
        <taxon>Bacteria</taxon>
        <taxon>Pseudomonadati</taxon>
        <taxon>Pseudomonadota</taxon>
        <taxon>Alphaproteobacteria</taxon>
        <taxon>Hyphomicrobiales</taxon>
        <taxon>Beijerinckiaceae</taxon>
        <taxon>Methylocapsa</taxon>
    </lineage>
</organism>
<dbReference type="AlphaFoldDB" id="A0A1I4ARS4"/>
<protein>
    <submittedName>
        <fullName evidence="2">Uncharacterized protein</fullName>
    </submittedName>
</protein>
<proteinExistence type="predicted"/>
<dbReference type="STRING" id="1612308.SAMN05444581_11135"/>
<name>A0A1I4ARS4_9HYPH</name>
<accession>A0A1I4ARS4</accession>
<dbReference type="EMBL" id="FOSN01000011">
    <property type="protein sequence ID" value="SFK58356.1"/>
    <property type="molecule type" value="Genomic_DNA"/>
</dbReference>
<keyword evidence="3" id="KW-1185">Reference proteome</keyword>
<sequence length="230" mass="23669">MQTIGAALAAVGTAALTCSFLNPAMAHEDRLVPASVNKIQLSVGFHDEPAFFGNTNGVDVYLYTYDKPCTDVGGSDPGDFVGAPVDVNGANGDAVDLKVDLLLLSKEKPYIPGQSGNPTILAQKTVTLVSPLEEDAFSIGLYNSWFKPSQAAGGSSSGGLPHGTNAGKAYGFHVYGAVHAGANTYQCQGTTAPLPIAARDATINQYFVCGNGTRTPGDGSTCVEIPQSAP</sequence>
<feature type="signal peptide" evidence="1">
    <location>
        <begin position="1"/>
        <end position="26"/>
    </location>
</feature>
<dbReference type="Proteomes" id="UP000198755">
    <property type="component" value="Unassembled WGS sequence"/>
</dbReference>
<reference evidence="2 3" key="1">
    <citation type="submission" date="2016-10" db="EMBL/GenBank/DDBJ databases">
        <authorList>
            <person name="de Groot N.N."/>
        </authorList>
    </citation>
    <scope>NUCLEOTIDE SEQUENCE [LARGE SCALE GENOMIC DNA]</scope>
    <source>
        <strain evidence="2 3">NE2</strain>
    </source>
</reference>
<feature type="chain" id="PRO_5011664663" evidence="1">
    <location>
        <begin position="27"/>
        <end position="230"/>
    </location>
</feature>
<evidence type="ECO:0000313" key="3">
    <source>
        <dbReference type="Proteomes" id="UP000198755"/>
    </source>
</evidence>
<evidence type="ECO:0000313" key="2">
    <source>
        <dbReference type="EMBL" id="SFK58356.1"/>
    </source>
</evidence>
<gene>
    <name evidence="2" type="ORF">SAMN05444581_11135</name>
</gene>
<evidence type="ECO:0000256" key="1">
    <source>
        <dbReference type="SAM" id="SignalP"/>
    </source>
</evidence>
<keyword evidence="1" id="KW-0732">Signal</keyword>